<accession>A0A0D2MNN8</accession>
<evidence type="ECO:0000256" key="5">
    <source>
        <dbReference type="ARBA" id="ARBA00023136"/>
    </source>
</evidence>
<reference evidence="6 7" key="1">
    <citation type="journal article" date="2013" name="BMC Genomics">
        <title>Reconstruction of the lipid metabolism for the microalga Monoraphidium neglectum from its genome sequence reveals characteristics suitable for biofuel production.</title>
        <authorList>
            <person name="Bogen C."/>
            <person name="Al-Dilaimi A."/>
            <person name="Albersmeier A."/>
            <person name="Wichmann J."/>
            <person name="Grundmann M."/>
            <person name="Rupp O."/>
            <person name="Lauersen K.J."/>
            <person name="Blifernez-Klassen O."/>
            <person name="Kalinowski J."/>
            <person name="Goesmann A."/>
            <person name="Mussgnug J.H."/>
            <person name="Kruse O."/>
        </authorList>
    </citation>
    <scope>NUCLEOTIDE SEQUENCE [LARGE SCALE GENOMIC DNA]</scope>
    <source>
        <strain evidence="6 7">SAG 48.87</strain>
    </source>
</reference>
<dbReference type="AlphaFoldDB" id="A0A0D2MNN8"/>
<keyword evidence="4" id="KW-1133">Transmembrane helix</keyword>
<dbReference type="EMBL" id="KK103064">
    <property type="protein sequence ID" value="KIY96315.1"/>
    <property type="molecule type" value="Genomic_DNA"/>
</dbReference>
<protein>
    <submittedName>
        <fullName evidence="6">Uncharacterized protein</fullName>
    </submittedName>
</protein>
<dbReference type="InterPro" id="IPR004307">
    <property type="entry name" value="TspO_MBR"/>
</dbReference>
<name>A0A0D2MNN8_9CHLO</name>
<comment type="subcellular location">
    <subcellularLocation>
        <location evidence="1">Membrane</location>
        <topology evidence="1">Multi-pass membrane protein</topology>
    </subcellularLocation>
</comment>
<dbReference type="PANTHER" id="PTHR10057:SF0">
    <property type="entry name" value="TRANSLOCATOR PROTEIN"/>
    <property type="match status" value="1"/>
</dbReference>
<dbReference type="GeneID" id="25728932"/>
<dbReference type="InterPro" id="IPR038330">
    <property type="entry name" value="TspO/MBR-related_sf"/>
</dbReference>
<dbReference type="PANTHER" id="PTHR10057">
    <property type="entry name" value="PERIPHERAL-TYPE BENZODIAZEPINE RECEPTOR"/>
    <property type="match status" value="1"/>
</dbReference>
<dbReference type="RefSeq" id="XP_013895335.1">
    <property type="nucleotide sequence ID" value="XM_014039881.1"/>
</dbReference>
<evidence type="ECO:0000313" key="7">
    <source>
        <dbReference type="Proteomes" id="UP000054498"/>
    </source>
</evidence>
<keyword evidence="7" id="KW-1185">Reference proteome</keyword>
<evidence type="ECO:0000256" key="4">
    <source>
        <dbReference type="ARBA" id="ARBA00022989"/>
    </source>
</evidence>
<dbReference type="GO" id="GO:0016020">
    <property type="term" value="C:membrane"/>
    <property type="evidence" value="ECO:0007669"/>
    <property type="project" value="UniProtKB-SubCell"/>
</dbReference>
<dbReference type="OrthoDB" id="8841220at2759"/>
<dbReference type="KEGG" id="mng:MNEG_11649"/>
<dbReference type="CDD" id="cd15904">
    <property type="entry name" value="TSPO_MBR"/>
    <property type="match status" value="1"/>
</dbReference>
<evidence type="ECO:0000313" key="6">
    <source>
        <dbReference type="EMBL" id="KIY96315.1"/>
    </source>
</evidence>
<organism evidence="6 7">
    <name type="scientific">Monoraphidium neglectum</name>
    <dbReference type="NCBI Taxonomy" id="145388"/>
    <lineage>
        <taxon>Eukaryota</taxon>
        <taxon>Viridiplantae</taxon>
        <taxon>Chlorophyta</taxon>
        <taxon>core chlorophytes</taxon>
        <taxon>Chlorophyceae</taxon>
        <taxon>CS clade</taxon>
        <taxon>Sphaeropleales</taxon>
        <taxon>Selenastraceae</taxon>
        <taxon>Monoraphidium</taxon>
    </lineage>
</organism>
<evidence type="ECO:0000256" key="1">
    <source>
        <dbReference type="ARBA" id="ARBA00004141"/>
    </source>
</evidence>
<comment type="similarity">
    <text evidence="2">Belongs to the TspO/BZRP family.</text>
</comment>
<evidence type="ECO:0000256" key="2">
    <source>
        <dbReference type="ARBA" id="ARBA00007524"/>
    </source>
</evidence>
<evidence type="ECO:0000256" key="3">
    <source>
        <dbReference type="ARBA" id="ARBA00022692"/>
    </source>
</evidence>
<gene>
    <name evidence="6" type="ORF">MNEG_11649</name>
</gene>
<keyword evidence="5" id="KW-0472">Membrane</keyword>
<keyword evidence="3" id="KW-0812">Transmembrane</keyword>
<dbReference type="GO" id="GO:0033013">
    <property type="term" value="P:tetrapyrrole metabolic process"/>
    <property type="evidence" value="ECO:0007669"/>
    <property type="project" value="UniProtKB-ARBA"/>
</dbReference>
<sequence length="176" mass="18046">MPCPAPSPLFFKAHCLDAALVDISALLGVATATAVHMSKSTKKPEVIWPLLGPYLGWLAFATALNAEVLRQNSTETWLDWKKVGEDVDKKTEKARNAAKDAATKAAAATQAAAAKASEATRDAASKAAAAAQGAASKVGAAAVDTAGRAAEAAGYISEEVKAKAAHDMAELKSALE</sequence>
<dbReference type="Proteomes" id="UP000054498">
    <property type="component" value="Unassembled WGS sequence"/>
</dbReference>
<dbReference type="Gene3D" id="1.20.1260.100">
    <property type="entry name" value="TspO/MBR protein"/>
    <property type="match status" value="1"/>
</dbReference>
<proteinExistence type="inferred from homology"/>
<dbReference type="Pfam" id="PF03073">
    <property type="entry name" value="TspO_MBR"/>
    <property type="match status" value="1"/>
</dbReference>